<protein>
    <recommendedName>
        <fullName evidence="1">DUF5615 domain-containing protein</fullName>
    </recommendedName>
</protein>
<comment type="caution">
    <text evidence="2">The sequence shown here is derived from an EMBL/GenBank/DDBJ whole genome shotgun (WGS) entry which is preliminary data.</text>
</comment>
<dbReference type="AlphaFoldDB" id="A0A1F7RWA6"/>
<proteinExistence type="predicted"/>
<dbReference type="InterPro" id="IPR041049">
    <property type="entry name" value="DUF5615"/>
</dbReference>
<organism evidence="2 3">
    <name type="scientific">Candidatus Schekmanbacteria bacterium RBG_16_38_11</name>
    <dbReference type="NCBI Taxonomy" id="1817880"/>
    <lineage>
        <taxon>Bacteria</taxon>
        <taxon>Candidatus Schekmaniibacteriota</taxon>
    </lineage>
</organism>
<name>A0A1F7RWA6_9BACT</name>
<evidence type="ECO:0000259" key="1">
    <source>
        <dbReference type="Pfam" id="PF18480"/>
    </source>
</evidence>
<dbReference type="Pfam" id="PF18480">
    <property type="entry name" value="DUF5615"/>
    <property type="match status" value="1"/>
</dbReference>
<accession>A0A1F7RWA6</accession>
<dbReference type="Proteomes" id="UP000178435">
    <property type="component" value="Unassembled WGS sequence"/>
</dbReference>
<evidence type="ECO:0000313" key="2">
    <source>
        <dbReference type="EMBL" id="OGL45338.1"/>
    </source>
</evidence>
<gene>
    <name evidence="2" type="ORF">A2149_00725</name>
</gene>
<sequence>MIHKNLRFLVDVGVSKKVEKWLQNHGYDIKSVRDIDPRMLDKEILKIAVSEKRMLITMDKGFGELVYNSRLSHGGVLLLRLEDAKSDDKVEIVKNILEKHSDALVNKFCVFKDGKLRIKQ</sequence>
<evidence type="ECO:0000313" key="3">
    <source>
        <dbReference type="Proteomes" id="UP000178435"/>
    </source>
</evidence>
<reference evidence="2 3" key="1">
    <citation type="journal article" date="2016" name="Nat. Commun.">
        <title>Thousands of microbial genomes shed light on interconnected biogeochemical processes in an aquifer system.</title>
        <authorList>
            <person name="Anantharaman K."/>
            <person name="Brown C.T."/>
            <person name="Hug L.A."/>
            <person name="Sharon I."/>
            <person name="Castelle C.J."/>
            <person name="Probst A.J."/>
            <person name="Thomas B.C."/>
            <person name="Singh A."/>
            <person name="Wilkins M.J."/>
            <person name="Karaoz U."/>
            <person name="Brodie E.L."/>
            <person name="Williams K.H."/>
            <person name="Hubbard S.S."/>
            <person name="Banfield J.F."/>
        </authorList>
    </citation>
    <scope>NUCLEOTIDE SEQUENCE [LARGE SCALE GENOMIC DNA]</scope>
</reference>
<dbReference type="EMBL" id="MGDF01000098">
    <property type="protein sequence ID" value="OGL45338.1"/>
    <property type="molecule type" value="Genomic_DNA"/>
</dbReference>
<feature type="domain" description="DUF5615" evidence="1">
    <location>
        <begin position="7"/>
        <end position="110"/>
    </location>
</feature>